<sequence>MHPAGCRECRTCHFCRQKLVTLMTTCACRNSRYLDVSNSSRGYWCGACLAVRMGENINEVMQNREWRCPCCRGICNCSAPNCCRNLAGLRTTGQLNHEARVMGFNSVAHYLIFTLVNLEKEGQPMADLTNHQQPAMLQPPGPSPAPVFSKDLQLHNGRLAAQRRLRRAVWREHAASTAASCRQLVPEQQTMRGVTDGSAMTNTSVAVGFYAQLAYTEASITAHEDVRDMLRIFTRNILEPVSISAWREVPRSSADLGPPHHLSSHTELRHAVNFLISAAYLLSPAEIDFDIRRLLLNQVDQAFLLTTLKMFEQSWLGGGDYYLSLAGKELMMLLDPSRTIAFEIRVEVLQALLYALYQANKGMTDELRDMNDILQARTREASQQGSEVQRRWERSACAIVLALAQSAVLTTSFQTGRGVGASLQAQLLRRVAGWLSSCITSLLQPSAASVGCLHPAPAGIHAASVGQQSMTVPLGAHPLLHFILGTFLRRELARAAAALHVFLRALCSDVLASVASVLGSQPAATSPAAGGARLAALTPQGADEVRGKLTELLGQGRSLESLDQLQAATPTSSSSIGAAAKPPADQPWTVAIAGLNLLNVVGQLGEVGLGWLLATLPALARSLKMKPLQAKPLQEAYTALLETAAAARHNGGDGAAGPRVMFMDSAGTRLQELLTSGKHPLPARFGFMQLSMLNPNGHKNGPPVAFLKATDDTRMVPLSQSQRPPTSSAPLTGCQAPAPSKPMQSAASVISASGSGQLAQDLPQQPNHATHLMPITGAVTSKRGQSDMSGPHQERPDGPGTGKDTLAAPQPRLLSGASRAPAEILPSTGLKPDSQGTQPYDWSQLRDGVGLQPGGWEHLATWRLLLVQAFGSPLHGQMECI</sequence>
<reference evidence="12 13" key="1">
    <citation type="journal article" date="2024" name="Nat. Commun.">
        <title>Phylogenomics reveals the evolutionary origins of lichenization in chlorophyte algae.</title>
        <authorList>
            <person name="Puginier C."/>
            <person name="Libourel C."/>
            <person name="Otte J."/>
            <person name="Skaloud P."/>
            <person name="Haon M."/>
            <person name="Grisel S."/>
            <person name="Petersen M."/>
            <person name="Berrin J.G."/>
            <person name="Delaux P.M."/>
            <person name="Dal Grande F."/>
            <person name="Keller J."/>
        </authorList>
    </citation>
    <scope>NUCLEOTIDE SEQUENCE [LARGE SCALE GENOMIC DNA]</scope>
    <source>
        <strain evidence="12 13">SAG 2523</strain>
    </source>
</reference>
<feature type="region of interest" description="Disordered" evidence="10">
    <location>
        <begin position="717"/>
        <end position="837"/>
    </location>
</feature>
<evidence type="ECO:0000256" key="2">
    <source>
        <dbReference type="ARBA" id="ARBA00004496"/>
    </source>
</evidence>
<dbReference type="PANTHER" id="PTHR31169:SF8">
    <property type="entry name" value="ZINC-FINGER DOMAIN OF MONOAMINE-OXIDASE A REPRESSOR R1 PROTEIN"/>
    <property type="match status" value="1"/>
</dbReference>
<evidence type="ECO:0000256" key="1">
    <source>
        <dbReference type="ARBA" id="ARBA00004123"/>
    </source>
</evidence>
<evidence type="ECO:0000256" key="3">
    <source>
        <dbReference type="ARBA" id="ARBA00022490"/>
    </source>
</evidence>
<organism evidence="12 13">
    <name type="scientific">Apatococcus fuscideae</name>
    <dbReference type="NCBI Taxonomy" id="2026836"/>
    <lineage>
        <taxon>Eukaryota</taxon>
        <taxon>Viridiplantae</taxon>
        <taxon>Chlorophyta</taxon>
        <taxon>core chlorophytes</taxon>
        <taxon>Trebouxiophyceae</taxon>
        <taxon>Chlorellales</taxon>
        <taxon>Chlorellaceae</taxon>
        <taxon>Apatococcus</taxon>
    </lineage>
</organism>
<keyword evidence="4" id="KW-1017">Isopeptide bond</keyword>
<comment type="caution">
    <text evidence="12">The sequence shown here is derived from an EMBL/GenBank/DDBJ whole genome shotgun (WGS) entry which is preliminary data.</text>
</comment>
<dbReference type="PANTHER" id="PTHR31169">
    <property type="entry name" value="OS05G0300700 PROTEIN"/>
    <property type="match status" value="1"/>
</dbReference>
<evidence type="ECO:0000259" key="11">
    <source>
        <dbReference type="Pfam" id="PF10497"/>
    </source>
</evidence>
<evidence type="ECO:0000256" key="9">
    <source>
        <dbReference type="ARBA" id="ARBA00023242"/>
    </source>
</evidence>
<keyword evidence="8" id="KW-0804">Transcription</keyword>
<dbReference type="InterPro" id="IPR040221">
    <property type="entry name" value="CDCA7/CDA7L"/>
</dbReference>
<keyword evidence="13" id="KW-1185">Reference proteome</keyword>
<feature type="domain" description="Zinc-finger" evidence="11">
    <location>
        <begin position="7"/>
        <end position="111"/>
    </location>
</feature>
<gene>
    <name evidence="12" type="ORF">WJX84_004959</name>
</gene>
<keyword evidence="5" id="KW-0597">Phosphoprotein</keyword>
<keyword evidence="9" id="KW-0539">Nucleus</keyword>
<evidence type="ECO:0000256" key="8">
    <source>
        <dbReference type="ARBA" id="ARBA00023163"/>
    </source>
</evidence>
<keyword evidence="6" id="KW-0832">Ubl conjugation</keyword>
<keyword evidence="3" id="KW-0963">Cytoplasm</keyword>
<accession>A0AAW1TBW3</accession>
<feature type="compositionally biased region" description="Polar residues" evidence="10">
    <location>
        <begin position="718"/>
        <end position="730"/>
    </location>
</feature>
<dbReference type="Proteomes" id="UP001485043">
    <property type="component" value="Unassembled WGS sequence"/>
</dbReference>
<evidence type="ECO:0000256" key="10">
    <source>
        <dbReference type="SAM" id="MobiDB-lite"/>
    </source>
</evidence>
<dbReference type="Pfam" id="PF10497">
    <property type="entry name" value="zf-4CXXC_R1"/>
    <property type="match status" value="1"/>
</dbReference>
<feature type="compositionally biased region" description="Low complexity" evidence="10">
    <location>
        <begin position="745"/>
        <end position="756"/>
    </location>
</feature>
<dbReference type="GO" id="GO:0005737">
    <property type="term" value="C:cytoplasm"/>
    <property type="evidence" value="ECO:0007669"/>
    <property type="project" value="UniProtKB-SubCell"/>
</dbReference>
<dbReference type="InterPro" id="IPR018866">
    <property type="entry name" value="Znf-4CXXC_R1"/>
</dbReference>
<evidence type="ECO:0000313" key="12">
    <source>
        <dbReference type="EMBL" id="KAK9866602.1"/>
    </source>
</evidence>
<evidence type="ECO:0000256" key="4">
    <source>
        <dbReference type="ARBA" id="ARBA00022499"/>
    </source>
</evidence>
<dbReference type="AlphaFoldDB" id="A0AAW1TBW3"/>
<proteinExistence type="predicted"/>
<dbReference type="GO" id="GO:0006355">
    <property type="term" value="P:regulation of DNA-templated transcription"/>
    <property type="evidence" value="ECO:0007669"/>
    <property type="project" value="InterPro"/>
</dbReference>
<protein>
    <recommendedName>
        <fullName evidence="11">Zinc-finger domain-containing protein</fullName>
    </recommendedName>
</protein>
<evidence type="ECO:0000256" key="6">
    <source>
        <dbReference type="ARBA" id="ARBA00022843"/>
    </source>
</evidence>
<comment type="subcellular location">
    <subcellularLocation>
        <location evidence="2">Cytoplasm</location>
    </subcellularLocation>
    <subcellularLocation>
        <location evidence="1">Nucleus</location>
    </subcellularLocation>
</comment>
<evidence type="ECO:0000256" key="7">
    <source>
        <dbReference type="ARBA" id="ARBA00023015"/>
    </source>
</evidence>
<evidence type="ECO:0000256" key="5">
    <source>
        <dbReference type="ARBA" id="ARBA00022553"/>
    </source>
</evidence>
<feature type="compositionally biased region" description="Polar residues" evidence="10">
    <location>
        <begin position="778"/>
        <end position="788"/>
    </location>
</feature>
<evidence type="ECO:0000313" key="13">
    <source>
        <dbReference type="Proteomes" id="UP001485043"/>
    </source>
</evidence>
<name>A0AAW1TBW3_9CHLO</name>
<dbReference type="GO" id="GO:0005634">
    <property type="term" value="C:nucleus"/>
    <property type="evidence" value="ECO:0007669"/>
    <property type="project" value="UniProtKB-SubCell"/>
</dbReference>
<keyword evidence="7" id="KW-0805">Transcription regulation</keyword>
<dbReference type="EMBL" id="JALJOV010000148">
    <property type="protein sequence ID" value="KAK9866602.1"/>
    <property type="molecule type" value="Genomic_DNA"/>
</dbReference>